<keyword evidence="7" id="KW-1185">Reference proteome</keyword>
<evidence type="ECO:0000256" key="5">
    <source>
        <dbReference type="SAM" id="Phobius"/>
    </source>
</evidence>
<accession>A0ABR9QI84</accession>
<dbReference type="EMBL" id="JADCLJ010000019">
    <property type="protein sequence ID" value="MBE4908209.1"/>
    <property type="molecule type" value="Genomic_DNA"/>
</dbReference>
<proteinExistence type="predicted"/>
<evidence type="ECO:0000313" key="6">
    <source>
        <dbReference type="EMBL" id="MBE4908209.1"/>
    </source>
</evidence>
<comment type="caution">
    <text evidence="6">The sequence shown here is derived from an EMBL/GenBank/DDBJ whole genome shotgun (WGS) entry which is preliminary data.</text>
</comment>
<keyword evidence="4 5" id="KW-0472">Membrane</keyword>
<dbReference type="PANTHER" id="PTHR37306">
    <property type="entry name" value="COLICIN V PRODUCTION PROTEIN"/>
    <property type="match status" value="1"/>
</dbReference>
<evidence type="ECO:0000256" key="4">
    <source>
        <dbReference type="ARBA" id="ARBA00023136"/>
    </source>
</evidence>
<protein>
    <submittedName>
        <fullName evidence="6">CvpA family protein</fullName>
    </submittedName>
</protein>
<gene>
    <name evidence="6" type="ORF">IMZ08_09095</name>
</gene>
<reference evidence="6 7" key="1">
    <citation type="submission" date="2020-10" db="EMBL/GenBank/DDBJ databases">
        <title>Bacillus sp. HD4P25, an endophyte from a halophyte.</title>
        <authorList>
            <person name="Sun J.-Q."/>
        </authorList>
    </citation>
    <scope>NUCLEOTIDE SEQUENCE [LARGE SCALE GENOMIC DNA]</scope>
    <source>
        <strain evidence="6 7">YIM 93174</strain>
    </source>
</reference>
<comment type="subcellular location">
    <subcellularLocation>
        <location evidence="1">Membrane</location>
        <topology evidence="1">Multi-pass membrane protein</topology>
    </subcellularLocation>
</comment>
<sequence>MLDLILIIILLMGFLIGLKRGFILQIVHLTGFIVAFIVAYVYSGDLAPAIKLWVPYVTLGDNETITFLFESTNLEAAYYRAIAFAMLFFGTKVILQIVGSMLDFLAHLPILKQINGWAGGMLGFIEIYLLVFIVLYIGALMPIETVQGYIQESFMAKTIVQNTPIFSGKIKDLWIEHIAM</sequence>
<name>A0ABR9QI84_9BACI</name>
<dbReference type="Proteomes" id="UP001516662">
    <property type="component" value="Unassembled WGS sequence"/>
</dbReference>
<evidence type="ECO:0000256" key="2">
    <source>
        <dbReference type="ARBA" id="ARBA00022692"/>
    </source>
</evidence>
<keyword evidence="2 5" id="KW-0812">Transmembrane</keyword>
<evidence type="ECO:0000256" key="3">
    <source>
        <dbReference type="ARBA" id="ARBA00022989"/>
    </source>
</evidence>
<dbReference type="PANTHER" id="PTHR37306:SF1">
    <property type="entry name" value="COLICIN V PRODUCTION PROTEIN"/>
    <property type="match status" value="1"/>
</dbReference>
<evidence type="ECO:0000256" key="1">
    <source>
        <dbReference type="ARBA" id="ARBA00004141"/>
    </source>
</evidence>
<feature type="transmembrane region" description="Helical" evidence="5">
    <location>
        <begin position="77"/>
        <end position="95"/>
    </location>
</feature>
<dbReference type="InterPro" id="IPR003825">
    <property type="entry name" value="Colicin-V_CvpA"/>
</dbReference>
<dbReference type="Pfam" id="PF02674">
    <property type="entry name" value="Colicin_V"/>
    <property type="match status" value="1"/>
</dbReference>
<keyword evidence="3 5" id="KW-1133">Transmembrane helix</keyword>
<organism evidence="6 7">
    <name type="scientific">Litchfieldia luteola</name>
    <dbReference type="NCBI Taxonomy" id="682179"/>
    <lineage>
        <taxon>Bacteria</taxon>
        <taxon>Bacillati</taxon>
        <taxon>Bacillota</taxon>
        <taxon>Bacilli</taxon>
        <taxon>Bacillales</taxon>
        <taxon>Bacillaceae</taxon>
        <taxon>Litchfieldia</taxon>
    </lineage>
</organism>
<feature type="transmembrane region" description="Helical" evidence="5">
    <location>
        <begin position="21"/>
        <end position="42"/>
    </location>
</feature>
<feature type="transmembrane region" description="Helical" evidence="5">
    <location>
        <begin position="116"/>
        <end position="139"/>
    </location>
</feature>
<dbReference type="RefSeq" id="WP_193535699.1">
    <property type="nucleotide sequence ID" value="NZ_JADCLJ010000019.1"/>
</dbReference>
<evidence type="ECO:0000313" key="7">
    <source>
        <dbReference type="Proteomes" id="UP001516662"/>
    </source>
</evidence>